<dbReference type="EMBL" id="JAUSSU010000006">
    <property type="protein sequence ID" value="MDQ0113973.1"/>
    <property type="molecule type" value="Genomic_DNA"/>
</dbReference>
<evidence type="ECO:0000313" key="2">
    <source>
        <dbReference type="EMBL" id="MDQ0113973.1"/>
    </source>
</evidence>
<feature type="signal peptide" evidence="1">
    <location>
        <begin position="1"/>
        <end position="29"/>
    </location>
</feature>
<dbReference type="Proteomes" id="UP001229346">
    <property type="component" value="Unassembled WGS sequence"/>
</dbReference>
<keyword evidence="3" id="KW-1185">Reference proteome</keyword>
<accession>A0ABT9U345</accession>
<gene>
    <name evidence="2" type="ORF">J2T15_003416</name>
</gene>
<keyword evidence="1" id="KW-0732">Signal</keyword>
<feature type="chain" id="PRO_5046391700" evidence="1">
    <location>
        <begin position="30"/>
        <end position="158"/>
    </location>
</feature>
<name>A0ABT9U345_PAEHA</name>
<proteinExistence type="predicted"/>
<evidence type="ECO:0000313" key="3">
    <source>
        <dbReference type="Proteomes" id="UP001229346"/>
    </source>
</evidence>
<sequence>MDLKRIKMLMAAALVGFCLFMITAGTASASSGLWLDEKPGDYNPEVRTSKHRTIGRIGYFTDYGPIGDWTNISGKPLKVTIRIFPPPGDLKIRAWVYDAGGILDPNPKPISDGVAQVYTTIVQPNDKLVYYLEAYDYEEIEELRSKPIIVVIDAIPLS</sequence>
<organism evidence="2 3">
    <name type="scientific">Paenibacillus harenae</name>
    <dbReference type="NCBI Taxonomy" id="306543"/>
    <lineage>
        <taxon>Bacteria</taxon>
        <taxon>Bacillati</taxon>
        <taxon>Bacillota</taxon>
        <taxon>Bacilli</taxon>
        <taxon>Bacillales</taxon>
        <taxon>Paenibacillaceae</taxon>
        <taxon>Paenibacillus</taxon>
    </lineage>
</organism>
<dbReference type="RefSeq" id="WP_307205256.1">
    <property type="nucleotide sequence ID" value="NZ_JAUSSU010000006.1"/>
</dbReference>
<protein>
    <submittedName>
        <fullName evidence="2">Uncharacterized protein</fullName>
    </submittedName>
</protein>
<reference evidence="2 3" key="1">
    <citation type="submission" date="2023-07" db="EMBL/GenBank/DDBJ databases">
        <title>Sorghum-associated microbial communities from plants grown in Nebraska, USA.</title>
        <authorList>
            <person name="Schachtman D."/>
        </authorList>
    </citation>
    <scope>NUCLEOTIDE SEQUENCE [LARGE SCALE GENOMIC DNA]</scope>
    <source>
        <strain evidence="2 3">CC482</strain>
    </source>
</reference>
<evidence type="ECO:0000256" key="1">
    <source>
        <dbReference type="SAM" id="SignalP"/>
    </source>
</evidence>
<comment type="caution">
    <text evidence="2">The sequence shown here is derived from an EMBL/GenBank/DDBJ whole genome shotgun (WGS) entry which is preliminary data.</text>
</comment>